<dbReference type="Pfam" id="PF07554">
    <property type="entry name" value="FIVAR"/>
    <property type="match status" value="1"/>
</dbReference>
<dbReference type="Proteomes" id="UP000065511">
    <property type="component" value="Chromosome"/>
</dbReference>
<sequence>MESIVEKNEIFENTELETNEATTADEIIADPAIEDNEPEQIEIVPVNKNQLLEAYNIALDLNEDKYSMHSWSILMFKLADAKCVYENPNASQSDIDNATLALQQAINNLV</sequence>
<accession>A0A0S3K9X4</accession>
<dbReference type="EMBL" id="CP013614">
    <property type="protein sequence ID" value="ALS01104.1"/>
    <property type="molecule type" value="Genomic_DNA"/>
</dbReference>
<evidence type="ECO:0000313" key="2">
    <source>
        <dbReference type="EMBL" id="OJG92495.1"/>
    </source>
</evidence>
<keyword evidence="3" id="KW-1185">Reference proteome</keyword>
<dbReference type="KEGG" id="ess:ATZ33_06900"/>
<evidence type="ECO:0000313" key="1">
    <source>
        <dbReference type="EMBL" id="ALS01104.1"/>
    </source>
</evidence>
<proteinExistence type="predicted"/>
<dbReference type="EMBL" id="JXLC01000005">
    <property type="protein sequence ID" value="OJG92495.1"/>
    <property type="molecule type" value="Genomic_DNA"/>
</dbReference>
<gene>
    <name evidence="1" type="ORF">ATZ33_06900</name>
    <name evidence="2" type="ORF">RV15_GL002920</name>
</gene>
<dbReference type="RefSeq" id="WP_071876888.1">
    <property type="nucleotide sequence ID" value="NZ_JXLC01000005.1"/>
</dbReference>
<reference evidence="2 4" key="1">
    <citation type="submission" date="2014-12" db="EMBL/GenBank/DDBJ databases">
        <title>Draft genome sequences of 29 type strains of Enterococci.</title>
        <authorList>
            <person name="Zhong Z."/>
            <person name="Sun Z."/>
            <person name="Liu W."/>
            <person name="Zhang W."/>
            <person name="Zhang H."/>
        </authorList>
    </citation>
    <scope>NUCLEOTIDE SEQUENCE [LARGE SCALE GENOMIC DNA]</scope>
    <source>
        <strain evidence="2 4">DSM 22801</strain>
    </source>
</reference>
<evidence type="ECO:0000313" key="3">
    <source>
        <dbReference type="Proteomes" id="UP000065511"/>
    </source>
</evidence>
<evidence type="ECO:0000313" key="4">
    <source>
        <dbReference type="Proteomes" id="UP000183039"/>
    </source>
</evidence>
<name>A0A0S3K9X4_9ENTE</name>
<dbReference type="AlphaFoldDB" id="A0A0S3K9X4"/>
<reference evidence="1 3" key="2">
    <citation type="submission" date="2015-12" db="EMBL/GenBank/DDBJ databases">
        <authorList>
            <person name="Lauer A."/>
            <person name="Humrighouse B."/>
            <person name="Loparev V."/>
            <person name="Shewmaker P.L."/>
            <person name="Whitney A.M."/>
            <person name="McLaughlin R.W."/>
        </authorList>
    </citation>
    <scope>NUCLEOTIDE SEQUENCE [LARGE SCALE GENOMIC DNA]</scope>
    <source>
        <strain evidence="1 3">LMG 23085</strain>
    </source>
</reference>
<dbReference type="Gene3D" id="1.20.1270.70">
    <property type="entry name" value="Designed single chain three-helix bundle"/>
    <property type="match status" value="1"/>
</dbReference>
<dbReference type="Proteomes" id="UP000183039">
    <property type="component" value="Unassembled WGS sequence"/>
</dbReference>
<organism evidence="2 4">
    <name type="scientific">Enterococcus silesiacus</name>
    <dbReference type="NCBI Taxonomy" id="332949"/>
    <lineage>
        <taxon>Bacteria</taxon>
        <taxon>Bacillati</taxon>
        <taxon>Bacillota</taxon>
        <taxon>Bacilli</taxon>
        <taxon>Lactobacillales</taxon>
        <taxon>Enterococcaceae</taxon>
        <taxon>Enterococcus</taxon>
    </lineage>
</organism>
<protein>
    <submittedName>
        <fullName evidence="2">Uncharacterized protein</fullName>
    </submittedName>
</protein>